<comment type="caution">
    <text evidence="1">The sequence shown here is derived from an EMBL/GenBank/DDBJ whole genome shotgun (WGS) entry which is preliminary data.</text>
</comment>
<gene>
    <name evidence="1" type="ORF">NBH21_26005</name>
</gene>
<reference evidence="1" key="1">
    <citation type="submission" date="2022-06" db="EMBL/GenBank/DDBJ databases">
        <authorList>
            <person name="Sun Q."/>
        </authorList>
    </citation>
    <scope>NUCLEOTIDE SEQUENCE</scope>
    <source>
        <strain evidence="1">S101</strain>
    </source>
</reference>
<sequence length="67" mass="7779">SPTEHRSIHIDWLPSRDLRDQNTVSYESGFKRFGNPECRLGLGCERELACGSRSCCHKPEDKKEKMR</sequence>
<dbReference type="Proteomes" id="UP001155380">
    <property type="component" value="Unassembled WGS sequence"/>
</dbReference>
<name>A0AAJ1F9R0_9HYPH</name>
<proteinExistence type="predicted"/>
<organism evidence="1 2">
    <name type="scientific">Ciceribacter sichuanensis</name>
    <dbReference type="NCBI Taxonomy" id="2949647"/>
    <lineage>
        <taxon>Bacteria</taxon>
        <taxon>Pseudomonadati</taxon>
        <taxon>Pseudomonadota</taxon>
        <taxon>Alphaproteobacteria</taxon>
        <taxon>Hyphomicrobiales</taxon>
        <taxon>Rhizobiaceae</taxon>
        <taxon>Ciceribacter</taxon>
    </lineage>
</organism>
<accession>A0AAJ1F9R0</accession>
<evidence type="ECO:0000313" key="2">
    <source>
        <dbReference type="Proteomes" id="UP001155380"/>
    </source>
</evidence>
<feature type="non-terminal residue" evidence="1">
    <location>
        <position position="1"/>
    </location>
</feature>
<dbReference type="AlphaFoldDB" id="A0AAJ1F9R0"/>
<dbReference type="RefSeq" id="WP_252759605.1">
    <property type="nucleotide sequence ID" value="NZ_JAMXLX010000028.1"/>
</dbReference>
<protein>
    <submittedName>
        <fullName evidence="1">Uncharacterized protein</fullName>
    </submittedName>
</protein>
<evidence type="ECO:0000313" key="1">
    <source>
        <dbReference type="EMBL" id="MCO5960217.1"/>
    </source>
</evidence>
<dbReference type="EMBL" id="JAMXLX010000028">
    <property type="protein sequence ID" value="MCO5960217.1"/>
    <property type="molecule type" value="Genomic_DNA"/>
</dbReference>